<dbReference type="InterPro" id="IPR004378">
    <property type="entry name" value="F420H2_quin_Rdtase"/>
</dbReference>
<gene>
    <name evidence="5" type="ORF">ACFSKW_27420</name>
</gene>
<feature type="region of interest" description="Disordered" evidence="3">
    <location>
        <begin position="321"/>
        <end position="353"/>
    </location>
</feature>
<feature type="compositionally biased region" description="Basic and acidic residues" evidence="3">
    <location>
        <begin position="330"/>
        <end position="341"/>
    </location>
</feature>
<dbReference type="EMBL" id="JBHUFV010000041">
    <property type="protein sequence ID" value="MFD1935210.1"/>
    <property type="molecule type" value="Genomic_DNA"/>
</dbReference>
<proteinExistence type="inferred from homology"/>
<keyword evidence="6" id="KW-1185">Reference proteome</keyword>
<evidence type="ECO:0000256" key="3">
    <source>
        <dbReference type="SAM" id="MobiDB-lite"/>
    </source>
</evidence>
<comment type="similarity">
    <text evidence="1">Belongs to the F420H(2)-dependent quinone reductase family.</text>
</comment>
<dbReference type="Pfam" id="PF04075">
    <property type="entry name" value="F420H2_quin_red"/>
    <property type="match status" value="1"/>
</dbReference>
<accession>A0ABW4SZW8</accession>
<dbReference type="PANTHER" id="PTHR39428">
    <property type="entry name" value="F420H(2)-DEPENDENT QUINONE REDUCTASE RV1261C"/>
    <property type="match status" value="1"/>
</dbReference>
<reference evidence="6" key="1">
    <citation type="journal article" date="2019" name="Int. J. Syst. Evol. Microbiol.">
        <title>The Global Catalogue of Microorganisms (GCM) 10K type strain sequencing project: providing services to taxonomists for standard genome sequencing and annotation.</title>
        <authorList>
            <consortium name="The Broad Institute Genomics Platform"/>
            <consortium name="The Broad Institute Genome Sequencing Center for Infectious Disease"/>
            <person name="Wu L."/>
            <person name="Ma J."/>
        </authorList>
    </citation>
    <scope>NUCLEOTIDE SEQUENCE [LARGE SCALE GENOMIC DNA]</scope>
    <source>
        <strain evidence="6">ICMP 6774ER</strain>
    </source>
</reference>
<sequence length="397" mass="42542">MAEDFNEQIIQEFRANEGRVGGMFEGAPLVLLTTVGARSGVAKTNPAVYLRDGERILVFGSNAGQDRHPAWYHNLVANPEVVVELGAERFGAHAVPLTGGERDRMYERQASLDPAFAAYQAGTSRVIPVVALHRSTEPGKTGTGETGTEETGTEETGTEETGTEETGTEETGTEETGTEETGTEETGTEKTGTEETWTEKTQTEESGIEMTGAVGERVRAFGDELVRVHGWLRAELAKVRKGAGGGRGLGEELRAHCLTFCEALHFHHGAEDGVAFPYLEETHPELAQALDRLRREHVVVARLTGELRALLDRDDVGDAAERGGYVSGTAERDSDVNDTAERGSAVSGTAERGGDVGDAIERLAAALEAHFDYEEEQLVPVLNRLTSVPWGAPGGVA</sequence>
<dbReference type="SUPFAM" id="SSF50475">
    <property type="entry name" value="FMN-binding split barrel"/>
    <property type="match status" value="1"/>
</dbReference>
<feature type="region of interest" description="Disordered" evidence="3">
    <location>
        <begin position="132"/>
        <end position="207"/>
    </location>
</feature>
<evidence type="ECO:0000259" key="4">
    <source>
        <dbReference type="Pfam" id="PF01814"/>
    </source>
</evidence>
<dbReference type="RefSeq" id="WP_379575330.1">
    <property type="nucleotide sequence ID" value="NZ_JBHUFV010000041.1"/>
</dbReference>
<organism evidence="5 6">
    <name type="scientific">Nonomuraea mangrovi</name>
    <dbReference type="NCBI Taxonomy" id="2316207"/>
    <lineage>
        <taxon>Bacteria</taxon>
        <taxon>Bacillati</taxon>
        <taxon>Actinomycetota</taxon>
        <taxon>Actinomycetes</taxon>
        <taxon>Streptosporangiales</taxon>
        <taxon>Streptosporangiaceae</taxon>
        <taxon>Nonomuraea</taxon>
    </lineage>
</organism>
<dbReference type="CDD" id="cd12108">
    <property type="entry name" value="Hr-like"/>
    <property type="match status" value="1"/>
</dbReference>
<dbReference type="NCBIfam" id="TIGR00026">
    <property type="entry name" value="hi_GC_TIGR00026"/>
    <property type="match status" value="1"/>
</dbReference>
<protein>
    <submittedName>
        <fullName evidence="5">Nitroreductase/quinone reductase family protein</fullName>
    </submittedName>
</protein>
<dbReference type="Gene3D" id="1.20.120.520">
    <property type="entry name" value="nmb1532 protein domain like"/>
    <property type="match status" value="1"/>
</dbReference>
<feature type="compositionally biased region" description="Basic and acidic residues" evidence="3">
    <location>
        <begin position="187"/>
        <end position="203"/>
    </location>
</feature>
<dbReference type="Proteomes" id="UP001597368">
    <property type="component" value="Unassembled WGS sequence"/>
</dbReference>
<evidence type="ECO:0000313" key="6">
    <source>
        <dbReference type="Proteomes" id="UP001597368"/>
    </source>
</evidence>
<evidence type="ECO:0000256" key="2">
    <source>
        <dbReference type="ARBA" id="ARBA00049106"/>
    </source>
</evidence>
<dbReference type="InterPro" id="IPR012312">
    <property type="entry name" value="Hemerythrin-like"/>
</dbReference>
<evidence type="ECO:0000256" key="1">
    <source>
        <dbReference type="ARBA" id="ARBA00008710"/>
    </source>
</evidence>
<dbReference type="Gene3D" id="2.30.110.10">
    <property type="entry name" value="Electron Transport, Fmn-binding Protein, Chain A"/>
    <property type="match status" value="1"/>
</dbReference>
<comment type="catalytic activity">
    <reaction evidence="2">
        <text>oxidized coenzyme F420-(gamma-L-Glu)(n) + a quinol + H(+) = reduced coenzyme F420-(gamma-L-Glu)(n) + a quinone</text>
        <dbReference type="Rhea" id="RHEA:39663"/>
        <dbReference type="Rhea" id="RHEA-COMP:12939"/>
        <dbReference type="Rhea" id="RHEA-COMP:14378"/>
        <dbReference type="ChEBI" id="CHEBI:15378"/>
        <dbReference type="ChEBI" id="CHEBI:24646"/>
        <dbReference type="ChEBI" id="CHEBI:132124"/>
        <dbReference type="ChEBI" id="CHEBI:133980"/>
        <dbReference type="ChEBI" id="CHEBI:139511"/>
    </reaction>
</comment>
<dbReference type="Pfam" id="PF01814">
    <property type="entry name" value="Hemerythrin"/>
    <property type="match status" value="1"/>
</dbReference>
<feature type="domain" description="Hemerythrin-like" evidence="4">
    <location>
        <begin position="223"/>
        <end position="382"/>
    </location>
</feature>
<dbReference type="PANTHER" id="PTHR39428:SF1">
    <property type="entry name" value="F420H(2)-DEPENDENT QUINONE REDUCTASE RV1261C"/>
    <property type="match status" value="1"/>
</dbReference>
<evidence type="ECO:0000313" key="5">
    <source>
        <dbReference type="EMBL" id="MFD1935210.1"/>
    </source>
</evidence>
<comment type="caution">
    <text evidence="5">The sequence shown here is derived from an EMBL/GenBank/DDBJ whole genome shotgun (WGS) entry which is preliminary data.</text>
</comment>
<feature type="compositionally biased region" description="Acidic residues" evidence="3">
    <location>
        <begin position="147"/>
        <end position="183"/>
    </location>
</feature>
<name>A0ABW4SZW8_9ACTN</name>
<dbReference type="InterPro" id="IPR012349">
    <property type="entry name" value="Split_barrel_FMN-bd"/>
</dbReference>